<organism evidence="2 3">
    <name type="scientific">Parapedobacter koreensis</name>
    <dbReference type="NCBI Taxonomy" id="332977"/>
    <lineage>
        <taxon>Bacteria</taxon>
        <taxon>Pseudomonadati</taxon>
        <taxon>Bacteroidota</taxon>
        <taxon>Sphingobacteriia</taxon>
        <taxon>Sphingobacteriales</taxon>
        <taxon>Sphingobacteriaceae</taxon>
        <taxon>Parapedobacter</taxon>
    </lineage>
</organism>
<gene>
    <name evidence="2" type="ORF">SAMN05421740_106247</name>
</gene>
<evidence type="ECO:0000313" key="2">
    <source>
        <dbReference type="EMBL" id="SEL54594.1"/>
    </source>
</evidence>
<accession>A0A1H7R3V4</accession>
<name>A0A1H7R3V4_9SPHI</name>
<dbReference type="InterPro" id="IPR041049">
    <property type="entry name" value="DUF5615"/>
</dbReference>
<dbReference type="AlphaFoldDB" id="A0A1H7R3V4"/>
<dbReference type="RefSeq" id="WP_090606854.1">
    <property type="nucleotide sequence ID" value="NZ_FNZR01000006.1"/>
</dbReference>
<dbReference type="Pfam" id="PF18480">
    <property type="entry name" value="DUF5615"/>
    <property type="match status" value="1"/>
</dbReference>
<dbReference type="EMBL" id="FNZR01000006">
    <property type="protein sequence ID" value="SEL54594.1"/>
    <property type="molecule type" value="Genomic_DNA"/>
</dbReference>
<evidence type="ECO:0000259" key="1">
    <source>
        <dbReference type="Pfam" id="PF18480"/>
    </source>
</evidence>
<feature type="domain" description="DUF5615" evidence="1">
    <location>
        <begin position="1"/>
        <end position="102"/>
    </location>
</feature>
<sequence>MKFLLDVHIAFKIKNFLINDRLVEATHVNNILEGYHSSDHQIASYADKHGLTVITKDIDFRNTYFIKQTPKHIIRICLGNISNQDLISLLKNHWPVIEKMHKQYNRFYCEISKEDISIIA</sequence>
<proteinExistence type="predicted"/>
<dbReference type="Proteomes" id="UP000198916">
    <property type="component" value="Unassembled WGS sequence"/>
</dbReference>
<evidence type="ECO:0000313" key="3">
    <source>
        <dbReference type="Proteomes" id="UP000198916"/>
    </source>
</evidence>
<dbReference type="STRING" id="332977.SAMN05421740_106247"/>
<protein>
    <submittedName>
        <fullName evidence="2">Predicted nuclease, contains PIN domain, potential toxin-antitoxin system component</fullName>
    </submittedName>
</protein>
<keyword evidence="3" id="KW-1185">Reference proteome</keyword>
<reference evidence="3" key="1">
    <citation type="submission" date="2016-10" db="EMBL/GenBank/DDBJ databases">
        <authorList>
            <person name="Varghese N."/>
            <person name="Submissions S."/>
        </authorList>
    </citation>
    <scope>NUCLEOTIDE SEQUENCE [LARGE SCALE GENOMIC DNA]</scope>
    <source>
        <strain evidence="3">Jip14</strain>
    </source>
</reference>